<protein>
    <submittedName>
        <fullName evidence="3">Anaerobic benzoate catabolism transcriptional regulator</fullName>
    </submittedName>
</protein>
<dbReference type="InterPro" id="IPR050807">
    <property type="entry name" value="TransReg_Diox_bact_type"/>
</dbReference>
<sequence length="115" mass="12910">MSVLIKKNVQIIERNGKPEYAVLPYDDYIALTGYDNGQTVPHEVVEMMVVDDMSIIKAWRKYLGLTQKNVAAKAGISQSALAQIERAGQNPHRNTLVKLAKAMNLQLEQLDLEEN</sequence>
<dbReference type="KEGG" id="pbas:SMSP2_02277"/>
<name>A0A1Q2MH89_9BACT</name>
<evidence type="ECO:0000259" key="2">
    <source>
        <dbReference type="PROSITE" id="PS50943"/>
    </source>
</evidence>
<dbReference type="GO" id="GO:0003677">
    <property type="term" value="F:DNA binding"/>
    <property type="evidence" value="ECO:0007669"/>
    <property type="project" value="UniProtKB-KW"/>
</dbReference>
<dbReference type="InterPro" id="IPR010982">
    <property type="entry name" value="Lambda_DNA-bd_dom_sf"/>
</dbReference>
<evidence type="ECO:0000313" key="3">
    <source>
        <dbReference type="EMBL" id="AQQ71898.1"/>
    </source>
</evidence>
<organism evidence="3 4">
    <name type="scientific">Limihaloglobus sulfuriphilus</name>
    <dbReference type="NCBI Taxonomy" id="1851148"/>
    <lineage>
        <taxon>Bacteria</taxon>
        <taxon>Pseudomonadati</taxon>
        <taxon>Planctomycetota</taxon>
        <taxon>Phycisphaerae</taxon>
        <taxon>Sedimentisphaerales</taxon>
        <taxon>Sedimentisphaeraceae</taxon>
        <taxon>Limihaloglobus</taxon>
    </lineage>
</organism>
<feature type="domain" description="HTH cro/C1-type" evidence="2">
    <location>
        <begin position="56"/>
        <end position="110"/>
    </location>
</feature>
<keyword evidence="1" id="KW-0238">DNA-binding</keyword>
<dbReference type="SUPFAM" id="SSF47413">
    <property type="entry name" value="lambda repressor-like DNA-binding domains"/>
    <property type="match status" value="1"/>
</dbReference>
<dbReference type="CDD" id="cd00093">
    <property type="entry name" value="HTH_XRE"/>
    <property type="match status" value="1"/>
</dbReference>
<dbReference type="AlphaFoldDB" id="A0A1Q2MH89"/>
<dbReference type="PANTHER" id="PTHR46797">
    <property type="entry name" value="HTH-TYPE TRANSCRIPTIONAL REGULATOR"/>
    <property type="match status" value="1"/>
</dbReference>
<evidence type="ECO:0000313" key="4">
    <source>
        <dbReference type="Proteomes" id="UP000188181"/>
    </source>
</evidence>
<dbReference type="InterPro" id="IPR001387">
    <property type="entry name" value="Cro/C1-type_HTH"/>
</dbReference>
<dbReference type="Pfam" id="PF01381">
    <property type="entry name" value="HTH_3"/>
    <property type="match status" value="1"/>
</dbReference>
<dbReference type="RefSeq" id="WP_146684107.1">
    <property type="nucleotide sequence ID" value="NZ_CP019646.1"/>
</dbReference>
<dbReference type="OrthoDB" id="1357763at2"/>
<proteinExistence type="predicted"/>
<dbReference type="GO" id="GO:0003700">
    <property type="term" value="F:DNA-binding transcription factor activity"/>
    <property type="evidence" value="ECO:0007669"/>
    <property type="project" value="TreeGrafter"/>
</dbReference>
<dbReference type="Gene3D" id="1.10.260.40">
    <property type="entry name" value="lambda repressor-like DNA-binding domains"/>
    <property type="match status" value="1"/>
</dbReference>
<dbReference type="SMART" id="SM00530">
    <property type="entry name" value="HTH_XRE"/>
    <property type="match status" value="1"/>
</dbReference>
<evidence type="ECO:0000256" key="1">
    <source>
        <dbReference type="ARBA" id="ARBA00023125"/>
    </source>
</evidence>
<gene>
    <name evidence="3" type="ORF">SMSP2_02277</name>
</gene>
<accession>A0A1Q2MH89</accession>
<dbReference type="STRING" id="1851148.SMSP2_02277"/>
<keyword evidence="4" id="KW-1185">Reference proteome</keyword>
<dbReference type="EMBL" id="CP019646">
    <property type="protein sequence ID" value="AQQ71898.1"/>
    <property type="molecule type" value="Genomic_DNA"/>
</dbReference>
<dbReference type="GO" id="GO:0005829">
    <property type="term" value="C:cytosol"/>
    <property type="evidence" value="ECO:0007669"/>
    <property type="project" value="TreeGrafter"/>
</dbReference>
<dbReference type="PANTHER" id="PTHR46797:SF1">
    <property type="entry name" value="METHYLPHOSPHONATE SYNTHASE"/>
    <property type="match status" value="1"/>
</dbReference>
<reference evidence="4" key="1">
    <citation type="submission" date="2017-02" db="EMBL/GenBank/DDBJ databases">
        <title>Comparative genomics and description of representatives of a novel lineage of planctomycetes thriving in anoxic sediments.</title>
        <authorList>
            <person name="Spring S."/>
            <person name="Bunk B."/>
            <person name="Sproer C."/>
        </authorList>
    </citation>
    <scope>NUCLEOTIDE SEQUENCE [LARGE SCALE GENOMIC DNA]</scope>
    <source>
        <strain evidence="4">SM-Chi-D1</strain>
    </source>
</reference>
<dbReference type="PROSITE" id="PS50943">
    <property type="entry name" value="HTH_CROC1"/>
    <property type="match status" value="1"/>
</dbReference>
<dbReference type="Proteomes" id="UP000188181">
    <property type="component" value="Chromosome"/>
</dbReference>